<protein>
    <recommendedName>
        <fullName evidence="3">PIN domain-containing protein</fullName>
    </recommendedName>
</protein>
<evidence type="ECO:0000313" key="2">
    <source>
        <dbReference type="Proteomes" id="UP000729701"/>
    </source>
</evidence>
<proteinExistence type="predicted"/>
<dbReference type="Proteomes" id="UP000729701">
    <property type="component" value="Unassembled WGS sequence"/>
</dbReference>
<organism evidence="1 2">
    <name type="scientific">Cyanomargarita calcarea GSE-NOS-MK-12-04C</name>
    <dbReference type="NCBI Taxonomy" id="2839659"/>
    <lineage>
        <taxon>Bacteria</taxon>
        <taxon>Bacillati</taxon>
        <taxon>Cyanobacteriota</taxon>
        <taxon>Cyanophyceae</taxon>
        <taxon>Nostocales</taxon>
        <taxon>Cyanomargaritaceae</taxon>
        <taxon>Cyanomargarita</taxon>
    </lineage>
</organism>
<name>A0A951QH08_9CYAN</name>
<accession>A0A951QH08</accession>
<reference evidence="1" key="1">
    <citation type="submission" date="2021-05" db="EMBL/GenBank/DDBJ databases">
        <authorList>
            <person name="Pietrasiak N."/>
            <person name="Ward R."/>
            <person name="Stajich J.E."/>
            <person name="Kurbessoian T."/>
        </authorList>
    </citation>
    <scope>NUCLEOTIDE SEQUENCE</scope>
    <source>
        <strain evidence="1">GSE-NOS-MK-12-04C</strain>
    </source>
</reference>
<dbReference type="InterPro" id="IPR029060">
    <property type="entry name" value="PIN-like_dom_sf"/>
</dbReference>
<dbReference type="SUPFAM" id="SSF88723">
    <property type="entry name" value="PIN domain-like"/>
    <property type="match status" value="1"/>
</dbReference>
<dbReference type="AlphaFoldDB" id="A0A951QH08"/>
<evidence type="ECO:0000313" key="1">
    <source>
        <dbReference type="EMBL" id="MBW4666274.1"/>
    </source>
</evidence>
<gene>
    <name evidence="1" type="ORF">KME60_02230</name>
</gene>
<reference evidence="1" key="2">
    <citation type="journal article" date="2022" name="Microbiol. Resour. Announc.">
        <title>Metagenome Sequencing to Explore Phylogenomics of Terrestrial Cyanobacteria.</title>
        <authorList>
            <person name="Ward R.D."/>
            <person name="Stajich J.E."/>
            <person name="Johansen J.R."/>
            <person name="Huntemann M."/>
            <person name="Clum A."/>
            <person name="Foster B."/>
            <person name="Foster B."/>
            <person name="Roux S."/>
            <person name="Palaniappan K."/>
            <person name="Varghese N."/>
            <person name="Mukherjee S."/>
            <person name="Reddy T.B.K."/>
            <person name="Daum C."/>
            <person name="Copeland A."/>
            <person name="Chen I.A."/>
            <person name="Ivanova N.N."/>
            <person name="Kyrpides N.C."/>
            <person name="Shapiro N."/>
            <person name="Eloe-Fadrosh E.A."/>
            <person name="Pietrasiak N."/>
        </authorList>
    </citation>
    <scope>NUCLEOTIDE SEQUENCE</scope>
    <source>
        <strain evidence="1">GSE-NOS-MK-12-04C</strain>
    </source>
</reference>
<evidence type="ECO:0008006" key="3">
    <source>
        <dbReference type="Google" id="ProtNLM"/>
    </source>
</evidence>
<comment type="caution">
    <text evidence="1">The sequence shown here is derived from an EMBL/GenBank/DDBJ whole genome shotgun (WGS) entry which is preliminary data.</text>
</comment>
<sequence length="109" mass="12390">MTYLVDTNVLLRLAQNTDPLHPPARSAYVALEAEDKTLKIVPQTIIEFWVVATRPVSVNGFGFSIAQVSYEIGLMKQLFILQPDTSAIFTEWEKLVVKYHFCPLFKEST</sequence>
<dbReference type="EMBL" id="JAHHGZ010000002">
    <property type="protein sequence ID" value="MBW4666274.1"/>
    <property type="molecule type" value="Genomic_DNA"/>
</dbReference>